<dbReference type="SMART" id="SM00345">
    <property type="entry name" value="HTH_GNTR"/>
    <property type="match status" value="1"/>
</dbReference>
<dbReference type="InterPro" id="IPR011663">
    <property type="entry name" value="UTRA"/>
</dbReference>
<feature type="domain" description="HTH gntR-type" evidence="5">
    <location>
        <begin position="10"/>
        <end position="78"/>
    </location>
</feature>
<dbReference type="SUPFAM" id="SSF64288">
    <property type="entry name" value="Chorismate lyase-like"/>
    <property type="match status" value="1"/>
</dbReference>
<dbReference type="Proteomes" id="UP001056455">
    <property type="component" value="Chromosome"/>
</dbReference>
<evidence type="ECO:0000256" key="3">
    <source>
        <dbReference type="ARBA" id="ARBA00023163"/>
    </source>
</evidence>
<accession>A0ABY4YSK6</accession>
<sequence>MSRTSRRTEEPGYRRLAGHLRDAIRDQQWDEGEPLPTDGQLGEEFGVSRQTVRRAYLDLVNEGLVYRVPGSGTFITPSHLRYKRSFETVDDLIGLADDTELEVVHPLEGGFESDAAQHLGLTSRLMYAMRFVRRHQGTVFCHTSVYLPPSVGQLLEGEPTFGAAGATTTTTVIGALTARGVQLNGAEQLMTARAATEVDRERLGCQVGHPLLHVERLYVDASGAAVEWAVSDFLPEHYTHRLHLGRRRNNPSPTTAERPPMKGTSS</sequence>
<evidence type="ECO:0000259" key="5">
    <source>
        <dbReference type="PROSITE" id="PS50949"/>
    </source>
</evidence>
<dbReference type="PANTHER" id="PTHR44846">
    <property type="entry name" value="MANNOSYL-D-GLYCERATE TRANSPORT/METABOLISM SYSTEM REPRESSOR MNGR-RELATED"/>
    <property type="match status" value="1"/>
</dbReference>
<reference evidence="6" key="1">
    <citation type="submission" date="2022-06" db="EMBL/GenBank/DDBJ databases">
        <title>Ornithinimicrobium HY1793.</title>
        <authorList>
            <person name="Huang Y."/>
        </authorList>
    </citation>
    <scope>NUCLEOTIDE SEQUENCE</scope>
    <source>
        <strain evidence="6">HY1793</strain>
    </source>
</reference>
<dbReference type="PROSITE" id="PS50949">
    <property type="entry name" value="HTH_GNTR"/>
    <property type="match status" value="1"/>
</dbReference>
<protein>
    <submittedName>
        <fullName evidence="6">GntR family transcriptional regulator</fullName>
    </submittedName>
</protein>
<dbReference type="InterPro" id="IPR050679">
    <property type="entry name" value="Bact_HTH_transcr_reg"/>
</dbReference>
<dbReference type="PANTHER" id="PTHR44846:SF1">
    <property type="entry name" value="MANNOSYL-D-GLYCERATE TRANSPORT_METABOLISM SYSTEM REPRESSOR MNGR-RELATED"/>
    <property type="match status" value="1"/>
</dbReference>
<dbReference type="SUPFAM" id="SSF46785">
    <property type="entry name" value="Winged helix' DNA-binding domain"/>
    <property type="match status" value="1"/>
</dbReference>
<dbReference type="CDD" id="cd07377">
    <property type="entry name" value="WHTH_GntR"/>
    <property type="match status" value="1"/>
</dbReference>
<dbReference type="SMART" id="SM00866">
    <property type="entry name" value="UTRA"/>
    <property type="match status" value="1"/>
</dbReference>
<proteinExistence type="predicted"/>
<dbReference type="InterPro" id="IPR028978">
    <property type="entry name" value="Chorismate_lyase_/UTRA_dom_sf"/>
</dbReference>
<dbReference type="Gene3D" id="1.10.10.10">
    <property type="entry name" value="Winged helix-like DNA-binding domain superfamily/Winged helix DNA-binding domain"/>
    <property type="match status" value="1"/>
</dbReference>
<feature type="region of interest" description="Disordered" evidence="4">
    <location>
        <begin position="244"/>
        <end position="266"/>
    </location>
</feature>
<organism evidence="6 7">
    <name type="scientific">Ornithinimicrobium faecis</name>
    <dbReference type="NCBI Taxonomy" id="2934158"/>
    <lineage>
        <taxon>Bacteria</taxon>
        <taxon>Bacillati</taxon>
        <taxon>Actinomycetota</taxon>
        <taxon>Actinomycetes</taxon>
        <taxon>Micrococcales</taxon>
        <taxon>Ornithinimicrobiaceae</taxon>
        <taxon>Ornithinimicrobium</taxon>
    </lineage>
</organism>
<dbReference type="RefSeq" id="WP_252592853.1">
    <property type="nucleotide sequence ID" value="NZ_CP099489.1"/>
</dbReference>
<dbReference type="InterPro" id="IPR036388">
    <property type="entry name" value="WH-like_DNA-bd_sf"/>
</dbReference>
<name>A0ABY4YSK6_9MICO</name>
<keyword evidence="2" id="KW-0238">DNA-binding</keyword>
<dbReference type="InterPro" id="IPR036390">
    <property type="entry name" value="WH_DNA-bd_sf"/>
</dbReference>
<dbReference type="Gene3D" id="3.40.1410.10">
    <property type="entry name" value="Chorismate lyase-like"/>
    <property type="match status" value="1"/>
</dbReference>
<dbReference type="EMBL" id="CP099489">
    <property type="protein sequence ID" value="USQ79749.1"/>
    <property type="molecule type" value="Genomic_DNA"/>
</dbReference>
<evidence type="ECO:0000256" key="2">
    <source>
        <dbReference type="ARBA" id="ARBA00023125"/>
    </source>
</evidence>
<keyword evidence="7" id="KW-1185">Reference proteome</keyword>
<dbReference type="InterPro" id="IPR000524">
    <property type="entry name" value="Tscrpt_reg_HTH_GntR"/>
</dbReference>
<evidence type="ECO:0000256" key="4">
    <source>
        <dbReference type="SAM" id="MobiDB-lite"/>
    </source>
</evidence>
<evidence type="ECO:0000256" key="1">
    <source>
        <dbReference type="ARBA" id="ARBA00023015"/>
    </source>
</evidence>
<evidence type="ECO:0000313" key="6">
    <source>
        <dbReference type="EMBL" id="USQ79749.1"/>
    </source>
</evidence>
<dbReference type="Pfam" id="PF07702">
    <property type="entry name" value="UTRA"/>
    <property type="match status" value="1"/>
</dbReference>
<gene>
    <name evidence="6" type="ORF">NF556_19520</name>
</gene>
<dbReference type="PRINTS" id="PR00035">
    <property type="entry name" value="HTHGNTR"/>
</dbReference>
<dbReference type="Pfam" id="PF00392">
    <property type="entry name" value="GntR"/>
    <property type="match status" value="1"/>
</dbReference>
<keyword evidence="1" id="KW-0805">Transcription regulation</keyword>
<keyword evidence="3" id="KW-0804">Transcription</keyword>
<evidence type="ECO:0000313" key="7">
    <source>
        <dbReference type="Proteomes" id="UP001056455"/>
    </source>
</evidence>